<evidence type="ECO:0000256" key="1">
    <source>
        <dbReference type="SAM" id="Phobius"/>
    </source>
</evidence>
<evidence type="ECO:0000313" key="3">
    <source>
        <dbReference type="Proteomes" id="UP000005010"/>
    </source>
</evidence>
<proteinExistence type="predicted"/>
<dbReference type="EMBL" id="CP003479">
    <property type="protein sequence ID" value="AFI03527.1"/>
    <property type="molecule type" value="Genomic_DNA"/>
</dbReference>
<keyword evidence="1" id="KW-0472">Membrane</keyword>
<keyword evidence="1" id="KW-0812">Transmembrane</keyword>
<gene>
    <name evidence="2" type="ordered locus">HCW_01180</name>
</gene>
<protein>
    <submittedName>
        <fullName evidence="2">Uncharacterized protein</fullName>
    </submittedName>
</protein>
<keyword evidence="1" id="KW-1133">Transmembrane helix</keyword>
<dbReference type="Proteomes" id="UP000005010">
    <property type="component" value="Chromosome"/>
</dbReference>
<dbReference type="HOGENOM" id="CLU_1719821_0_0_7"/>
<accession>I0EKQ8</accession>
<keyword evidence="3" id="KW-1185">Reference proteome</keyword>
<reference evidence="3" key="1">
    <citation type="submission" date="2012-04" db="EMBL/GenBank/DDBJ databases">
        <title>Complete genome sequence of Helicobacter cetorum strain MIT 00-7128.</title>
        <authorList>
            <person name="Kersulyte D."/>
            <person name="Berg D.E."/>
        </authorList>
    </citation>
    <scope>NUCLEOTIDE SEQUENCE [LARGE SCALE GENOMIC DNA]</scope>
    <source>
        <strain evidence="3">MIT 00-7128</strain>
    </source>
</reference>
<dbReference type="AlphaFoldDB" id="I0EKQ8"/>
<feature type="transmembrane region" description="Helical" evidence="1">
    <location>
        <begin position="27"/>
        <end position="50"/>
    </location>
</feature>
<dbReference type="STRING" id="182217.HCW_01180"/>
<organism evidence="2 3">
    <name type="scientific">Helicobacter cetorum (strain ATCC BAA-429 / MIT 00-7128)</name>
    <dbReference type="NCBI Taxonomy" id="182217"/>
    <lineage>
        <taxon>Bacteria</taxon>
        <taxon>Pseudomonadati</taxon>
        <taxon>Campylobacterota</taxon>
        <taxon>Epsilonproteobacteria</taxon>
        <taxon>Campylobacterales</taxon>
        <taxon>Helicobacteraceae</taxon>
        <taxon>Helicobacter</taxon>
    </lineage>
</organism>
<dbReference type="KEGG" id="hce:HCW_01180"/>
<evidence type="ECO:0000313" key="2">
    <source>
        <dbReference type="EMBL" id="AFI03527.1"/>
    </source>
</evidence>
<feature type="transmembrane region" description="Helical" evidence="1">
    <location>
        <begin position="82"/>
        <end position="100"/>
    </location>
</feature>
<name>I0EKQ8_HELC0</name>
<sequence length="152" mass="17676">MSELTLNQYRKELKKLGQYVRYYENDYLSIFIILSYIIIPILLGFLSSYFELNVDITKYIANILKIDSILSVFKVSKGYFEIIQSTIVGGIFAIPIIYLPRLNHYVGIDKKGNFILRNYFKKISFPLHSLGRTETIQSKVKSTKQVTTGWTK</sequence>
<dbReference type="RefSeq" id="WP_014660400.1">
    <property type="nucleotide sequence ID" value="NC_017737.1"/>
</dbReference>